<sequence length="79" mass="8858">MGRELEREMAAGFLKTSWPELVGSPGHYAHDMIHKDRPDVEIPVLVVGTEVPPGFDDKRVRLFVHHDFNLKVALTPVVG</sequence>
<evidence type="ECO:0000256" key="2">
    <source>
        <dbReference type="ARBA" id="ARBA00022690"/>
    </source>
</evidence>
<proteinExistence type="inferred from homology"/>
<evidence type="ECO:0000256" key="1">
    <source>
        <dbReference type="ARBA" id="ARBA00008210"/>
    </source>
</evidence>
<evidence type="ECO:0000256" key="3">
    <source>
        <dbReference type="ARBA" id="ARBA00022900"/>
    </source>
</evidence>
<dbReference type="PANTHER" id="PTHR33091">
    <property type="entry name" value="PROTEIN, PUTATIVE, EXPRESSED-RELATED"/>
    <property type="match status" value="1"/>
</dbReference>
<dbReference type="EMBL" id="CM003528">
    <property type="protein sequence ID" value="RCV05703.1"/>
    <property type="molecule type" value="Genomic_DNA"/>
</dbReference>
<dbReference type="SUPFAM" id="SSF54654">
    <property type="entry name" value="CI-2 family of serine protease inhibitors"/>
    <property type="match status" value="1"/>
</dbReference>
<accession>A0A368PJC6</accession>
<dbReference type="Gene3D" id="3.30.10.10">
    <property type="entry name" value="Trypsin Inhibitor V, subunit A"/>
    <property type="match status" value="1"/>
</dbReference>
<keyword evidence="2" id="KW-0646">Protease inhibitor</keyword>
<dbReference type="PRINTS" id="PR00292">
    <property type="entry name" value="POTATOINHBTR"/>
</dbReference>
<dbReference type="PANTHER" id="PTHR33091:SF92">
    <property type="entry name" value="OS02G0124300 PROTEIN"/>
    <property type="match status" value="1"/>
</dbReference>
<dbReference type="AlphaFoldDB" id="A0A368PJC6"/>
<dbReference type="Pfam" id="PF00280">
    <property type="entry name" value="potato_inhibit"/>
    <property type="match status" value="1"/>
</dbReference>
<dbReference type="GO" id="GO:0004867">
    <property type="term" value="F:serine-type endopeptidase inhibitor activity"/>
    <property type="evidence" value="ECO:0007669"/>
    <property type="project" value="UniProtKB-KW"/>
</dbReference>
<dbReference type="GO" id="GO:0009611">
    <property type="term" value="P:response to wounding"/>
    <property type="evidence" value="ECO:0007669"/>
    <property type="project" value="InterPro"/>
</dbReference>
<dbReference type="InterPro" id="IPR000864">
    <property type="entry name" value="Prot_inh_pot1"/>
</dbReference>
<keyword evidence="3" id="KW-0722">Serine protease inhibitor</keyword>
<dbReference type="OrthoDB" id="580986at2759"/>
<reference evidence="4" key="1">
    <citation type="journal article" date="2012" name="Nat. Biotechnol.">
        <title>Reference genome sequence of the model plant Setaria.</title>
        <authorList>
            <person name="Bennetzen J.L."/>
            <person name="Schmutz J."/>
            <person name="Wang H."/>
            <person name="Percifield R."/>
            <person name="Hawkins J."/>
            <person name="Pontaroli A.C."/>
            <person name="Estep M."/>
            <person name="Feng L."/>
            <person name="Vaughn J.N."/>
            <person name="Grimwood J."/>
            <person name="Jenkins J."/>
            <person name="Barry K."/>
            <person name="Lindquist E."/>
            <person name="Hellsten U."/>
            <person name="Deshpande S."/>
            <person name="Wang X."/>
            <person name="Wu X."/>
            <person name="Mitros T."/>
            <person name="Triplett J."/>
            <person name="Yang X."/>
            <person name="Ye C.Y."/>
            <person name="Mauro-Herrera M."/>
            <person name="Wang L."/>
            <person name="Li P."/>
            <person name="Sharma M."/>
            <person name="Sharma R."/>
            <person name="Ronald P.C."/>
            <person name="Panaud O."/>
            <person name="Kellogg E.A."/>
            <person name="Brutnell T.P."/>
            <person name="Doust A.N."/>
            <person name="Tuskan G.A."/>
            <person name="Rokhsar D."/>
            <person name="Devos K.M."/>
        </authorList>
    </citation>
    <scope>NUCLEOTIDE SEQUENCE [LARGE SCALE GENOMIC DNA]</scope>
    <source>
        <strain evidence="4">Yugu1</strain>
    </source>
</reference>
<reference evidence="4" key="2">
    <citation type="submission" date="2015-07" db="EMBL/GenBank/DDBJ databases">
        <authorList>
            <person name="Noorani M."/>
        </authorList>
    </citation>
    <scope>NUCLEOTIDE SEQUENCE</scope>
    <source>
        <strain evidence="4">Yugu1</strain>
    </source>
</reference>
<evidence type="ECO:0000313" key="4">
    <source>
        <dbReference type="EMBL" id="RCV05703.1"/>
    </source>
</evidence>
<comment type="similarity">
    <text evidence="1">Belongs to the protease inhibitor I13 (potato type I serine protease inhibitor) family.</text>
</comment>
<protein>
    <submittedName>
        <fullName evidence="4">Uncharacterized protein</fullName>
    </submittedName>
</protein>
<name>A0A368PJC6_SETIT</name>
<dbReference type="InterPro" id="IPR036354">
    <property type="entry name" value="Prot_inh_pot1_sf"/>
</dbReference>
<dbReference type="PROSITE" id="PS00285">
    <property type="entry name" value="POTATO_INHIBITOR"/>
    <property type="match status" value="1"/>
</dbReference>
<organism evidence="4">
    <name type="scientific">Setaria italica</name>
    <name type="common">Foxtail millet</name>
    <name type="synonym">Panicum italicum</name>
    <dbReference type="NCBI Taxonomy" id="4555"/>
    <lineage>
        <taxon>Eukaryota</taxon>
        <taxon>Viridiplantae</taxon>
        <taxon>Streptophyta</taxon>
        <taxon>Embryophyta</taxon>
        <taxon>Tracheophyta</taxon>
        <taxon>Spermatophyta</taxon>
        <taxon>Magnoliopsida</taxon>
        <taxon>Liliopsida</taxon>
        <taxon>Poales</taxon>
        <taxon>Poaceae</taxon>
        <taxon>PACMAD clade</taxon>
        <taxon>Panicoideae</taxon>
        <taxon>Panicodae</taxon>
        <taxon>Paniceae</taxon>
        <taxon>Cenchrinae</taxon>
        <taxon>Setaria</taxon>
    </lineage>
</organism>
<gene>
    <name evidence="4" type="ORF">SETIT_1G104700v2</name>
</gene>